<evidence type="ECO:0000313" key="3">
    <source>
        <dbReference type="Proteomes" id="UP001596233"/>
    </source>
</evidence>
<keyword evidence="3" id="KW-1185">Reference proteome</keyword>
<feature type="transmembrane region" description="Helical" evidence="1">
    <location>
        <begin position="168"/>
        <end position="188"/>
    </location>
</feature>
<feature type="transmembrane region" description="Helical" evidence="1">
    <location>
        <begin position="45"/>
        <end position="62"/>
    </location>
</feature>
<evidence type="ECO:0000256" key="1">
    <source>
        <dbReference type="SAM" id="Phobius"/>
    </source>
</evidence>
<dbReference type="RefSeq" id="WP_379233772.1">
    <property type="nucleotide sequence ID" value="NZ_JBHSTE010000003.1"/>
</dbReference>
<protein>
    <recommendedName>
        <fullName evidence="4">ABC transporter permease</fullName>
    </recommendedName>
</protein>
<evidence type="ECO:0000313" key="2">
    <source>
        <dbReference type="EMBL" id="MFC6332879.1"/>
    </source>
</evidence>
<organism evidence="2 3">
    <name type="scientific">Paenibacillus septentrionalis</name>
    <dbReference type="NCBI Taxonomy" id="429342"/>
    <lineage>
        <taxon>Bacteria</taxon>
        <taxon>Bacillati</taxon>
        <taxon>Bacillota</taxon>
        <taxon>Bacilli</taxon>
        <taxon>Bacillales</taxon>
        <taxon>Paenibacillaceae</taxon>
        <taxon>Paenibacillus</taxon>
    </lineage>
</organism>
<evidence type="ECO:0008006" key="4">
    <source>
        <dbReference type="Google" id="ProtNLM"/>
    </source>
</evidence>
<sequence>MNQIKGGLYTMYLSCKRDFYIFTAINSFFLILTLVMGALIPDIKIFTIGVIVVVIFTFIIAMKLLDRSLAILLRYGLNRSRYLAVAGAFMLLWSLAHAAVLLILNSIMMAITKQFEITSVIIPRLTMLYDDSLSLLVNYMMDTAFIFMIAMVGMLINAVFYRFGSIGGYSFSGLLLAIIFIGFPLNWFSSLLDVILSWNAALFISVIVGTAALVLTAIWLLTRRISTISANI</sequence>
<comment type="caution">
    <text evidence="2">The sequence shown here is derived from an EMBL/GenBank/DDBJ whole genome shotgun (WGS) entry which is preliminary data.</text>
</comment>
<keyword evidence="1" id="KW-1133">Transmembrane helix</keyword>
<keyword evidence="1" id="KW-0812">Transmembrane</keyword>
<feature type="transmembrane region" description="Helical" evidence="1">
    <location>
        <begin position="20"/>
        <end position="39"/>
    </location>
</feature>
<name>A0ABW1V270_9BACL</name>
<accession>A0ABW1V270</accession>
<feature type="transmembrane region" description="Helical" evidence="1">
    <location>
        <begin position="200"/>
        <end position="221"/>
    </location>
</feature>
<gene>
    <name evidence="2" type="ORF">ACFP56_09615</name>
</gene>
<reference evidence="3" key="1">
    <citation type="journal article" date="2019" name="Int. J. Syst. Evol. Microbiol.">
        <title>The Global Catalogue of Microorganisms (GCM) 10K type strain sequencing project: providing services to taxonomists for standard genome sequencing and annotation.</title>
        <authorList>
            <consortium name="The Broad Institute Genomics Platform"/>
            <consortium name="The Broad Institute Genome Sequencing Center for Infectious Disease"/>
            <person name="Wu L."/>
            <person name="Ma J."/>
        </authorList>
    </citation>
    <scope>NUCLEOTIDE SEQUENCE [LARGE SCALE GENOMIC DNA]</scope>
    <source>
        <strain evidence="3">PCU 280</strain>
    </source>
</reference>
<dbReference type="Proteomes" id="UP001596233">
    <property type="component" value="Unassembled WGS sequence"/>
</dbReference>
<keyword evidence="1" id="KW-0472">Membrane</keyword>
<proteinExistence type="predicted"/>
<dbReference type="EMBL" id="JBHSTE010000003">
    <property type="protein sequence ID" value="MFC6332879.1"/>
    <property type="molecule type" value="Genomic_DNA"/>
</dbReference>
<feature type="transmembrane region" description="Helical" evidence="1">
    <location>
        <begin position="82"/>
        <end position="104"/>
    </location>
</feature>
<feature type="transmembrane region" description="Helical" evidence="1">
    <location>
        <begin position="136"/>
        <end position="161"/>
    </location>
</feature>